<proteinExistence type="inferred from homology"/>
<name>A0A174LSK4_BACUN</name>
<sequence length="369" mass="41905">MTSHTPLDTDNWQYVDNYFKNPGDYSYDKHYAFDHHYRFSLKKACSDYVVSNKKCILRRFIKYDMNMKPYLIPFFATVALTATAQQKNEITSVLEILDVTNGNRTVVKEFPYRIEAPNWTPDGQWLLYNSDGKLYRLSPTSPAEPELINTGFAQNCNNDHVLSADGQQIAISHGTKEDYKSRIYTLPITGGTPRLITPMAPSYLHGWSPDGKELAYCAERNGNYDVYTIPAEGGEETRLTTAEGLDDGPEYSPCGQYIWFNSVRTGLMQVWRMKADGSEQTQMTFDETRNSWFPHISPDGKSVVFITYYKGDLEPGEHLANKNVELRLMPANGGEPKTLLKLFGGQGTINVNSWAPDSKRIAFVSYRIN</sequence>
<dbReference type="AlphaFoldDB" id="A0A174LSK4"/>
<evidence type="ECO:0000256" key="1">
    <source>
        <dbReference type="ARBA" id="ARBA00009820"/>
    </source>
</evidence>
<gene>
    <name evidence="2" type="ORF">ERS852462_03103</name>
</gene>
<dbReference type="EMBL" id="CZAF01000008">
    <property type="protein sequence ID" value="CUP25577.1"/>
    <property type="molecule type" value="Genomic_DNA"/>
</dbReference>
<dbReference type="Gene3D" id="2.120.10.30">
    <property type="entry name" value="TolB, C-terminal domain"/>
    <property type="match status" value="1"/>
</dbReference>
<organism evidence="2 3">
    <name type="scientific">Bacteroides uniformis</name>
    <dbReference type="NCBI Taxonomy" id="820"/>
    <lineage>
        <taxon>Bacteria</taxon>
        <taxon>Pseudomonadati</taxon>
        <taxon>Bacteroidota</taxon>
        <taxon>Bacteroidia</taxon>
        <taxon>Bacteroidales</taxon>
        <taxon>Bacteroidaceae</taxon>
        <taxon>Bacteroides</taxon>
    </lineage>
</organism>
<protein>
    <submittedName>
        <fullName evidence="2">Peptidase S41</fullName>
    </submittedName>
</protein>
<dbReference type="SUPFAM" id="SSF82171">
    <property type="entry name" value="DPP6 N-terminal domain-like"/>
    <property type="match status" value="1"/>
</dbReference>
<reference evidence="2 3" key="1">
    <citation type="submission" date="2015-09" db="EMBL/GenBank/DDBJ databases">
        <authorList>
            <consortium name="Pathogen Informatics"/>
        </authorList>
    </citation>
    <scope>NUCLEOTIDE SEQUENCE [LARGE SCALE GENOMIC DNA]</scope>
    <source>
        <strain evidence="2 3">2789STDY5834847</strain>
    </source>
</reference>
<dbReference type="Proteomes" id="UP000095614">
    <property type="component" value="Unassembled WGS sequence"/>
</dbReference>
<comment type="similarity">
    <text evidence="1">Belongs to the TolB family.</text>
</comment>
<accession>A0A174LSK4</accession>
<dbReference type="InterPro" id="IPR011042">
    <property type="entry name" value="6-blade_b-propeller_TolB-like"/>
</dbReference>
<dbReference type="InterPro" id="IPR011659">
    <property type="entry name" value="WD40"/>
</dbReference>
<evidence type="ECO:0000313" key="3">
    <source>
        <dbReference type="Proteomes" id="UP000095614"/>
    </source>
</evidence>
<dbReference type="PANTHER" id="PTHR36842">
    <property type="entry name" value="PROTEIN TOLB HOMOLOG"/>
    <property type="match status" value="1"/>
</dbReference>
<dbReference type="Pfam" id="PF07676">
    <property type="entry name" value="PD40"/>
    <property type="match status" value="3"/>
</dbReference>
<evidence type="ECO:0000313" key="2">
    <source>
        <dbReference type="EMBL" id="CUP25577.1"/>
    </source>
</evidence>
<dbReference type="PANTHER" id="PTHR36842:SF1">
    <property type="entry name" value="PROTEIN TOLB"/>
    <property type="match status" value="1"/>
</dbReference>